<feature type="region of interest" description="Disordered" evidence="1">
    <location>
        <begin position="1"/>
        <end position="25"/>
    </location>
</feature>
<evidence type="ECO:0000313" key="2">
    <source>
        <dbReference type="EMBL" id="CRZ04025.1"/>
    </source>
</evidence>
<reference evidence="2" key="1">
    <citation type="submission" date="2015-04" db="EMBL/GenBank/DDBJ databases">
        <title>The genome sequence of the plant pathogenic Rhizarian Plasmodiophora brassicae reveals insights in its biotrophic life cycle and the origin of chitin synthesis.</title>
        <authorList>
            <person name="Schwelm A."/>
            <person name="Fogelqvist J."/>
            <person name="Knaust A."/>
            <person name="Julke S."/>
            <person name="Lilja T."/>
            <person name="Dhandapani V."/>
            <person name="Bonilla-Rosso G."/>
            <person name="Karlsson M."/>
            <person name="Shevchenko A."/>
            <person name="Choi S.R."/>
            <person name="Kim H.G."/>
            <person name="Park J.Y."/>
            <person name="Lim Y.P."/>
            <person name="Ludwig-Muller J."/>
            <person name="Dixelius C."/>
        </authorList>
    </citation>
    <scope>NUCLEOTIDE SEQUENCE</scope>
    <source>
        <tissue evidence="2">Potato root galls</tissue>
    </source>
</reference>
<proteinExistence type="predicted"/>
<feature type="non-terminal residue" evidence="2">
    <location>
        <position position="1"/>
    </location>
</feature>
<sequence>STPSIRGTNFANRHPRPSSSIPDMSCILPPLPSTLSTMSSSIRMSTPFHKPASPLMNALSSPVNNDVDHRPSNVVHCGSRSDEIPRSTICLQPHQYYQLDRGGRTFGKNATEKGDQREPLQSIQLEKGTRRAALEWRRMSSGSKIIRERSLEYHLNLQSQLRTTGGVIRKLNRDYGEGDRDDRWVLGTTGDQGSNGATFAKSTYAHDDHDDDRVYDPRYDAVEERSKAIVFDHADRWATTTPNGYDLIISPDDTITRW</sequence>
<evidence type="ECO:0000256" key="1">
    <source>
        <dbReference type="SAM" id="MobiDB-lite"/>
    </source>
</evidence>
<feature type="compositionally biased region" description="Polar residues" evidence="1">
    <location>
        <begin position="1"/>
        <end position="22"/>
    </location>
</feature>
<feature type="non-terminal residue" evidence="2">
    <location>
        <position position="258"/>
    </location>
</feature>
<protein>
    <submittedName>
        <fullName evidence="2">Uncharacterized protein</fullName>
    </submittedName>
</protein>
<dbReference type="AlphaFoldDB" id="A0A0H5QPH4"/>
<name>A0A0H5QPH4_9EUKA</name>
<dbReference type="EMBL" id="HACM01003583">
    <property type="protein sequence ID" value="CRZ04025.1"/>
    <property type="molecule type" value="Transcribed_RNA"/>
</dbReference>
<accession>A0A0H5QPH4</accession>
<organism evidence="2">
    <name type="scientific">Spongospora subterranea</name>
    <dbReference type="NCBI Taxonomy" id="70186"/>
    <lineage>
        <taxon>Eukaryota</taxon>
        <taxon>Sar</taxon>
        <taxon>Rhizaria</taxon>
        <taxon>Endomyxa</taxon>
        <taxon>Phytomyxea</taxon>
        <taxon>Plasmodiophorida</taxon>
        <taxon>Plasmodiophoridae</taxon>
        <taxon>Spongospora</taxon>
    </lineage>
</organism>